<dbReference type="Pfam" id="PF24314">
    <property type="entry name" value="DUF7488"/>
    <property type="match status" value="1"/>
</dbReference>
<protein>
    <submittedName>
        <fullName evidence="3">Uncharacterized protein</fullName>
    </submittedName>
</protein>
<reference evidence="3 4" key="1">
    <citation type="journal article" date="2011" name="Genome Biol. Evol.">
        <title>Comparative whole genome sequence analysis of the carcinogenic bacterial model pathogen Helicobacter felis.</title>
        <authorList>
            <person name="Arnold I.C."/>
            <person name="Zigova Z."/>
            <person name="Holden M."/>
            <person name="Lawley T.D."/>
            <person name="Rad R."/>
            <person name="Dougan G."/>
            <person name="Falkow S."/>
            <person name="Bentley S.D."/>
            <person name="Muller A."/>
        </authorList>
    </citation>
    <scope>NUCLEOTIDE SEQUENCE [LARGE SCALE GENOMIC DNA]</scope>
    <source>
        <strain evidence="4">ATCC 49179 / CCUG 28539 / NCTC 12436 / CS1</strain>
    </source>
</reference>
<evidence type="ECO:0000313" key="3">
    <source>
        <dbReference type="EMBL" id="CBY82600.1"/>
    </source>
</evidence>
<dbReference type="InterPro" id="IPR001478">
    <property type="entry name" value="PDZ"/>
</dbReference>
<keyword evidence="4" id="KW-1185">Reference proteome</keyword>
<evidence type="ECO:0000259" key="1">
    <source>
        <dbReference type="Pfam" id="PF13180"/>
    </source>
</evidence>
<gene>
    <name evidence="3" type="ordered locus">Hfelis_05160</name>
</gene>
<evidence type="ECO:0000259" key="2">
    <source>
        <dbReference type="Pfam" id="PF24314"/>
    </source>
</evidence>
<sequence length="319" mass="36461">MPLGAYNFSQCVRYHHLATRGDSLSLEWQKHQVAFLRSLTPPKGVKILKADPFMGFYLINAPKTRFAYHLLDMDSRAYRYPLASVKQDALLGKILERQKGFLDFAKFSAPVPTNAVVSNICYQIYGIGVGGHSFIETKYLKRFLAQKTPYYGDIGVRVGEGMVVERIDPFFANNPFVERDVIISINGEHIANPNAFEWVVSNLTYGSLAHISIRRGDTLKEFKVKVGRRYGGFLLPDTFLERFGIVLDDKLTITQARHLRYPLNVLRVGDRIKWINKRPVLVNWLPPHRALQRALSAASMQGYIEMLILRKGLEIYVRL</sequence>
<evidence type="ECO:0000313" key="4">
    <source>
        <dbReference type="Proteomes" id="UP000007934"/>
    </source>
</evidence>
<dbReference type="Gene3D" id="2.30.42.10">
    <property type="match status" value="1"/>
</dbReference>
<feature type="domain" description="DUF7488" evidence="2">
    <location>
        <begin position="5"/>
        <end position="147"/>
    </location>
</feature>
<dbReference type="AlphaFoldDB" id="E7A9X2"/>
<name>E7A9X2_HELFC</name>
<feature type="domain" description="PDZ" evidence="1">
    <location>
        <begin position="155"/>
        <end position="226"/>
    </location>
</feature>
<dbReference type="InterPro" id="IPR036034">
    <property type="entry name" value="PDZ_sf"/>
</dbReference>
<dbReference type="SUPFAM" id="SSF50156">
    <property type="entry name" value="PDZ domain-like"/>
    <property type="match status" value="1"/>
</dbReference>
<dbReference type="Proteomes" id="UP000007934">
    <property type="component" value="Chromosome"/>
</dbReference>
<dbReference type="KEGG" id="hfe:HFELIS_05160"/>
<dbReference type="Pfam" id="PF13180">
    <property type="entry name" value="PDZ_2"/>
    <property type="match status" value="1"/>
</dbReference>
<organism evidence="3 4">
    <name type="scientific">Helicobacter felis (strain ATCC 49179 / CCUG 28539 / NCTC 12436 / CS1)</name>
    <dbReference type="NCBI Taxonomy" id="936155"/>
    <lineage>
        <taxon>Bacteria</taxon>
        <taxon>Pseudomonadati</taxon>
        <taxon>Campylobacterota</taxon>
        <taxon>Epsilonproteobacteria</taxon>
        <taxon>Campylobacterales</taxon>
        <taxon>Helicobacteraceae</taxon>
        <taxon>Helicobacter</taxon>
    </lineage>
</organism>
<proteinExistence type="predicted"/>
<dbReference type="InterPro" id="IPR055911">
    <property type="entry name" value="DUF7488"/>
</dbReference>
<dbReference type="eggNOG" id="COG0265">
    <property type="taxonomic scope" value="Bacteria"/>
</dbReference>
<dbReference type="STRING" id="936155.HFELIS_05160"/>
<dbReference type="EMBL" id="FQ670179">
    <property type="protein sequence ID" value="CBY82600.1"/>
    <property type="molecule type" value="Genomic_DNA"/>
</dbReference>
<dbReference type="HOGENOM" id="CLU_066393_0_0_7"/>
<dbReference type="OrthoDB" id="5338305at2"/>
<accession>E7A9X2</accession>